<dbReference type="SMART" id="SM00052">
    <property type="entry name" value="EAL"/>
    <property type="match status" value="1"/>
</dbReference>
<keyword evidence="6" id="KW-1185">Reference proteome</keyword>
<feature type="domain" description="GGDEF" evidence="3">
    <location>
        <begin position="435"/>
        <end position="583"/>
    </location>
</feature>
<keyword evidence="1" id="KW-0129">CBS domain</keyword>
<dbReference type="InterPro" id="IPR050706">
    <property type="entry name" value="Cyclic-di-GMP_PDE-like"/>
</dbReference>
<organism evidence="5 6">
    <name type="scientific">Caproiciproducens faecalis</name>
    <dbReference type="NCBI Taxonomy" id="2820301"/>
    <lineage>
        <taxon>Bacteria</taxon>
        <taxon>Bacillati</taxon>
        <taxon>Bacillota</taxon>
        <taxon>Clostridia</taxon>
        <taxon>Eubacteriales</taxon>
        <taxon>Acutalibacteraceae</taxon>
        <taxon>Caproiciproducens</taxon>
    </lineage>
</organism>
<dbReference type="CDD" id="cd01948">
    <property type="entry name" value="EAL"/>
    <property type="match status" value="1"/>
</dbReference>
<dbReference type="InterPro" id="IPR000644">
    <property type="entry name" value="CBS_dom"/>
</dbReference>
<dbReference type="PANTHER" id="PTHR33121:SF76">
    <property type="entry name" value="SIGNALING PROTEIN"/>
    <property type="match status" value="1"/>
</dbReference>
<dbReference type="InterPro" id="IPR029787">
    <property type="entry name" value="Nucleotide_cyclase"/>
</dbReference>
<evidence type="ECO:0000259" key="4">
    <source>
        <dbReference type="PROSITE" id="PS51371"/>
    </source>
</evidence>
<dbReference type="Pfam" id="PF00571">
    <property type="entry name" value="CBS"/>
    <property type="match status" value="2"/>
</dbReference>
<dbReference type="RefSeq" id="WP_219964604.1">
    <property type="nucleotide sequence ID" value="NZ_JAGFNZ010000002.1"/>
</dbReference>
<dbReference type="SUPFAM" id="SSF54631">
    <property type="entry name" value="CBS-domain pair"/>
    <property type="match status" value="1"/>
</dbReference>
<sequence>MDEKIKSELDRIIDGKWIKAVFQPIVSLRDGSVMGYEALSRITCESAIANPEDLFRFAGESSRLWDLELLCRTTALQAAYLKTEPESKKKLFLNVNPDVMHDTKFRQGFTKEYLKNYGAVPEDIIFEITERNAASDMESFHGAVTHYKDQNYKIAIDDAGAGYSGLNLISDINPHYIKLDMNLIRNIDKDSIKFALVKSMTELSHVANISLVAEGVETPEELVTLIDLGVQYAQGYYLQRPDEQMKEVAPDVLAFIKETNRRKSHVLGSQASNIYIQNICTATQTIPPTKKVEDVFEELKKDPSSFGMCVVENGTVLGVVTKSNLVLKLSGRYGFSLNQKRPIASLMDRQFLAVSYQTPISDVSRIAMSRSPEKLYDFIVVTRDEKYLGTVTIKDLLEKTTEIEVANAKYQNPLTGLPGNLVIEQKIQSCMERKTPYSVIYFDIDNFKAYNDVYGFENGDAIIKLLAKTIVCHVPVKQFAGHVGGDDFVAVLDNFSGIDLCINIIHDFDKNVLQYYNPRDIANGYILAENRRGEPEKFPLISLSVAGVSNRTRSFSTMQELTEELARVKKKTKQQSGSFCCLE</sequence>
<dbReference type="CDD" id="cd01949">
    <property type="entry name" value="GGDEF"/>
    <property type="match status" value="1"/>
</dbReference>
<evidence type="ECO:0000256" key="1">
    <source>
        <dbReference type="PROSITE-ProRule" id="PRU00703"/>
    </source>
</evidence>
<feature type="domain" description="EAL" evidence="2">
    <location>
        <begin position="1"/>
        <end position="255"/>
    </location>
</feature>
<dbReference type="PROSITE" id="PS51371">
    <property type="entry name" value="CBS"/>
    <property type="match status" value="1"/>
</dbReference>
<dbReference type="Gene3D" id="3.10.580.10">
    <property type="entry name" value="CBS-domain"/>
    <property type="match status" value="1"/>
</dbReference>
<dbReference type="PROSITE" id="PS50883">
    <property type="entry name" value="EAL"/>
    <property type="match status" value="1"/>
</dbReference>
<dbReference type="Gene3D" id="3.30.70.270">
    <property type="match status" value="1"/>
</dbReference>
<dbReference type="Gene3D" id="3.20.20.450">
    <property type="entry name" value="EAL domain"/>
    <property type="match status" value="1"/>
</dbReference>
<dbReference type="InterPro" id="IPR001633">
    <property type="entry name" value="EAL_dom"/>
</dbReference>
<dbReference type="SUPFAM" id="SSF55073">
    <property type="entry name" value="Nucleotide cyclase"/>
    <property type="match status" value="1"/>
</dbReference>
<evidence type="ECO:0000259" key="2">
    <source>
        <dbReference type="PROSITE" id="PS50883"/>
    </source>
</evidence>
<reference evidence="5 6" key="1">
    <citation type="submission" date="2021-03" db="EMBL/GenBank/DDBJ databases">
        <title>Caproiciproducens sp. nov. isolated from feces of cow.</title>
        <authorList>
            <person name="Choi J.-Y."/>
        </authorList>
    </citation>
    <scope>NUCLEOTIDE SEQUENCE [LARGE SCALE GENOMIC DNA]</scope>
    <source>
        <strain evidence="5 6">AGMB10547</strain>
    </source>
</reference>
<gene>
    <name evidence="5" type="ORF">J5W02_05110</name>
</gene>
<name>A0ABS7DLL7_9FIRM</name>
<evidence type="ECO:0000313" key="6">
    <source>
        <dbReference type="Proteomes" id="UP000719942"/>
    </source>
</evidence>
<dbReference type="SUPFAM" id="SSF141868">
    <property type="entry name" value="EAL domain-like"/>
    <property type="match status" value="1"/>
</dbReference>
<accession>A0ABS7DLL7</accession>
<dbReference type="EMBL" id="JAGFNZ010000002">
    <property type="protein sequence ID" value="MBW7572186.1"/>
    <property type="molecule type" value="Genomic_DNA"/>
</dbReference>
<dbReference type="Pfam" id="PF00563">
    <property type="entry name" value="EAL"/>
    <property type="match status" value="1"/>
</dbReference>
<feature type="domain" description="CBS" evidence="4">
    <location>
        <begin position="347"/>
        <end position="409"/>
    </location>
</feature>
<dbReference type="InterPro" id="IPR000160">
    <property type="entry name" value="GGDEF_dom"/>
</dbReference>
<proteinExistence type="predicted"/>
<dbReference type="PROSITE" id="PS50887">
    <property type="entry name" value="GGDEF"/>
    <property type="match status" value="1"/>
</dbReference>
<protein>
    <submittedName>
        <fullName evidence="5">GGDEF domain-containing protein</fullName>
    </submittedName>
</protein>
<dbReference type="Pfam" id="PF00990">
    <property type="entry name" value="GGDEF"/>
    <property type="match status" value="1"/>
</dbReference>
<evidence type="ECO:0000313" key="5">
    <source>
        <dbReference type="EMBL" id="MBW7572186.1"/>
    </source>
</evidence>
<comment type="caution">
    <text evidence="5">The sequence shown here is derived from an EMBL/GenBank/DDBJ whole genome shotgun (WGS) entry which is preliminary data.</text>
</comment>
<dbReference type="NCBIfam" id="TIGR00254">
    <property type="entry name" value="GGDEF"/>
    <property type="match status" value="1"/>
</dbReference>
<dbReference type="PANTHER" id="PTHR33121">
    <property type="entry name" value="CYCLIC DI-GMP PHOSPHODIESTERASE PDEF"/>
    <property type="match status" value="1"/>
</dbReference>
<dbReference type="Proteomes" id="UP000719942">
    <property type="component" value="Unassembled WGS sequence"/>
</dbReference>
<dbReference type="InterPro" id="IPR043128">
    <property type="entry name" value="Rev_trsase/Diguanyl_cyclase"/>
</dbReference>
<evidence type="ECO:0000259" key="3">
    <source>
        <dbReference type="PROSITE" id="PS50887"/>
    </source>
</evidence>
<dbReference type="InterPro" id="IPR046342">
    <property type="entry name" value="CBS_dom_sf"/>
</dbReference>
<dbReference type="SMART" id="SM00267">
    <property type="entry name" value="GGDEF"/>
    <property type="match status" value="1"/>
</dbReference>
<dbReference type="InterPro" id="IPR035919">
    <property type="entry name" value="EAL_sf"/>
</dbReference>